<evidence type="ECO:0000256" key="3">
    <source>
        <dbReference type="ARBA" id="ARBA00022989"/>
    </source>
</evidence>
<feature type="domain" description="Integral membrane bound transporter" evidence="6">
    <location>
        <begin position="227"/>
        <end position="363"/>
    </location>
</feature>
<keyword evidence="8" id="KW-1185">Reference proteome</keyword>
<feature type="transmembrane region" description="Helical" evidence="5">
    <location>
        <begin position="203"/>
        <end position="222"/>
    </location>
</feature>
<dbReference type="InterPro" id="IPR049453">
    <property type="entry name" value="Memb_transporter_dom"/>
</dbReference>
<evidence type="ECO:0000313" key="8">
    <source>
        <dbReference type="Proteomes" id="UP001586593"/>
    </source>
</evidence>
<feature type="transmembrane region" description="Helical" evidence="5">
    <location>
        <begin position="350"/>
        <end position="368"/>
    </location>
</feature>
<feature type="transmembrane region" description="Helical" evidence="5">
    <location>
        <begin position="234"/>
        <end position="251"/>
    </location>
</feature>
<dbReference type="Pfam" id="PF13515">
    <property type="entry name" value="FUSC_2"/>
    <property type="match status" value="1"/>
</dbReference>
<dbReference type="InterPro" id="IPR052430">
    <property type="entry name" value="IVT-Associated"/>
</dbReference>
<accession>A0ABR3VLR7</accession>
<reference evidence="7 8" key="1">
    <citation type="journal article" date="2024" name="Commun. Biol.">
        <title>Comparative genomic analysis of thermophilic fungi reveals convergent evolutionary adaptations and gene losses.</title>
        <authorList>
            <person name="Steindorff A.S."/>
            <person name="Aguilar-Pontes M.V."/>
            <person name="Robinson A.J."/>
            <person name="Andreopoulos B."/>
            <person name="LaButti K."/>
            <person name="Kuo A."/>
            <person name="Mondo S."/>
            <person name="Riley R."/>
            <person name="Otillar R."/>
            <person name="Haridas S."/>
            <person name="Lipzen A."/>
            <person name="Grimwood J."/>
            <person name="Schmutz J."/>
            <person name="Clum A."/>
            <person name="Reid I.D."/>
            <person name="Moisan M.C."/>
            <person name="Butler G."/>
            <person name="Nguyen T.T.M."/>
            <person name="Dewar K."/>
            <person name="Conant G."/>
            <person name="Drula E."/>
            <person name="Henrissat B."/>
            <person name="Hansel C."/>
            <person name="Singer S."/>
            <person name="Hutchinson M.I."/>
            <person name="de Vries R.P."/>
            <person name="Natvig D.O."/>
            <person name="Powell A.J."/>
            <person name="Tsang A."/>
            <person name="Grigoriev I.V."/>
        </authorList>
    </citation>
    <scope>NUCLEOTIDE SEQUENCE [LARGE SCALE GENOMIC DNA]</scope>
    <source>
        <strain evidence="7 8">ATCC 24622</strain>
    </source>
</reference>
<evidence type="ECO:0000256" key="2">
    <source>
        <dbReference type="ARBA" id="ARBA00022692"/>
    </source>
</evidence>
<feature type="transmembrane region" description="Helical" evidence="5">
    <location>
        <begin position="280"/>
        <end position="298"/>
    </location>
</feature>
<evidence type="ECO:0000256" key="4">
    <source>
        <dbReference type="ARBA" id="ARBA00023136"/>
    </source>
</evidence>
<evidence type="ECO:0000256" key="5">
    <source>
        <dbReference type="SAM" id="Phobius"/>
    </source>
</evidence>
<comment type="caution">
    <text evidence="7">The sequence shown here is derived from an EMBL/GenBank/DDBJ whole genome shotgun (WGS) entry which is preliminary data.</text>
</comment>
<gene>
    <name evidence="7" type="ORF">VTK73DRAFT_3047</name>
</gene>
<evidence type="ECO:0000313" key="7">
    <source>
        <dbReference type="EMBL" id="KAL1842749.1"/>
    </source>
</evidence>
<keyword evidence="4 5" id="KW-0472">Membrane</keyword>
<comment type="subcellular location">
    <subcellularLocation>
        <location evidence="1">Membrane</location>
        <topology evidence="1">Multi-pass membrane protein</topology>
    </subcellularLocation>
</comment>
<organism evidence="7 8">
    <name type="scientific">Phialemonium thermophilum</name>
    <dbReference type="NCBI Taxonomy" id="223376"/>
    <lineage>
        <taxon>Eukaryota</taxon>
        <taxon>Fungi</taxon>
        <taxon>Dikarya</taxon>
        <taxon>Ascomycota</taxon>
        <taxon>Pezizomycotina</taxon>
        <taxon>Sordariomycetes</taxon>
        <taxon>Sordariomycetidae</taxon>
        <taxon>Cephalothecales</taxon>
        <taxon>Cephalothecaceae</taxon>
        <taxon>Phialemonium</taxon>
    </lineage>
</organism>
<protein>
    <recommendedName>
        <fullName evidence="6">Integral membrane bound transporter domain-containing protein</fullName>
    </recommendedName>
</protein>
<dbReference type="PANTHER" id="PTHR47804:SF1">
    <property type="entry name" value="DUF2421 DOMAIN-CONTAINING PROTEIN"/>
    <property type="match status" value="1"/>
</dbReference>
<keyword evidence="2 5" id="KW-0812">Transmembrane</keyword>
<dbReference type="PANTHER" id="PTHR47804">
    <property type="entry name" value="60S RIBOSOMAL PROTEIN L19"/>
    <property type="match status" value="1"/>
</dbReference>
<name>A0ABR3VLR7_9PEZI</name>
<proteinExistence type="predicted"/>
<dbReference type="EMBL" id="JAZHXJ010001915">
    <property type="protein sequence ID" value="KAL1842749.1"/>
    <property type="molecule type" value="Genomic_DNA"/>
</dbReference>
<dbReference type="Proteomes" id="UP001586593">
    <property type="component" value="Unassembled WGS sequence"/>
</dbReference>
<evidence type="ECO:0000259" key="6">
    <source>
        <dbReference type="Pfam" id="PF13515"/>
    </source>
</evidence>
<keyword evidence="3 5" id="KW-1133">Transmembrane helix</keyword>
<evidence type="ECO:0000256" key="1">
    <source>
        <dbReference type="ARBA" id="ARBA00004141"/>
    </source>
</evidence>
<sequence>MKSLAYTLSEVLREPPFGSAPDYEITVNDHFRQSLADALGLFNSARAGALQELYTRLELNRARTEQIQADFEEVAAACGHFSFSLQTFGEEMQKYLDILDDLKYASQHRRRSWRWLLWWKQGRDRHGYGAAIPVLPYNAEESESLIKPIKKTALPRGIPDTMIERRDTYNWQAAAPVANKTVATLSQKLLRIARRLGRDDIRFGVKVGVGAALWAMFAFIPQTRDTYQRWRGEWGLLSFMIVCSMTVGAANTTGWARFVGTLVGAAASVVNWSVTRGSALGLIVLGWFVAFWAFWTIIVRGRAPLGRIALLAYNVSTLYAYSLSQQLEDDEGGDEGGVHPLILEIVKHRALAVTAGILWGLVVCRVIWPISARRKFKEGLAMLYLQMGLIWKRGPLAVLLRSDCTRSYLKSGEQVALQKYADRLAALRVSARSEFELRGPFPFAATGRLLQCTKRILDAFYAMSLLTQRKGHLTEGERALLEFTAPERALLCDRICHVFQVLASSMMLEYPLTDAIPSVAGERDRLLGKIFQFRKEHVAAARAADGRAASDEAAPQDNNNNSSSNALSVVVEERDYALLYAYALVTGQVAETLKEVEREIEGLYGVLDEESVLLQ</sequence>